<proteinExistence type="predicted"/>
<dbReference type="Proteomes" id="UP000014540">
    <property type="component" value="Unassembled WGS sequence"/>
</dbReference>
<name>S3UUW2_9LEPT</name>
<organism evidence="1 2">
    <name type="scientific">Leptospira fainei serovar Hurstbridge str. BUT 6</name>
    <dbReference type="NCBI Taxonomy" id="1193011"/>
    <lineage>
        <taxon>Bacteria</taxon>
        <taxon>Pseudomonadati</taxon>
        <taxon>Spirochaetota</taxon>
        <taxon>Spirochaetia</taxon>
        <taxon>Leptospirales</taxon>
        <taxon>Leptospiraceae</taxon>
        <taxon>Leptospira</taxon>
    </lineage>
</organism>
<protein>
    <submittedName>
        <fullName evidence="1">Uncharacterized protein</fullName>
    </submittedName>
</protein>
<dbReference type="EMBL" id="AKWZ02000010">
    <property type="protein sequence ID" value="EPG74206.1"/>
    <property type="molecule type" value="Genomic_DNA"/>
</dbReference>
<sequence>MILGEEGDKLLKTSNKGIEKIKTRIKSKGKRLETISRKLTMA</sequence>
<evidence type="ECO:0000313" key="2">
    <source>
        <dbReference type="Proteomes" id="UP000014540"/>
    </source>
</evidence>
<dbReference type="STRING" id="1193011.LEP1GSC058_3285"/>
<keyword evidence="2" id="KW-1185">Reference proteome</keyword>
<comment type="caution">
    <text evidence="1">The sequence shown here is derived from an EMBL/GenBank/DDBJ whole genome shotgun (WGS) entry which is preliminary data.</text>
</comment>
<reference evidence="1" key="1">
    <citation type="submission" date="2013-04" db="EMBL/GenBank/DDBJ databases">
        <authorList>
            <person name="Harkins D.M."/>
            <person name="Durkin A.S."/>
            <person name="Selengut J.D."/>
            <person name="Sanka R."/>
            <person name="DePew J."/>
            <person name="Purushe J."/>
            <person name="Ahmed A."/>
            <person name="van der Linden H."/>
            <person name="Goris M.G.A."/>
            <person name="Hartskeerl R.A."/>
            <person name="Vinetz J.M."/>
            <person name="Sutton G.G."/>
            <person name="Nelson W.C."/>
            <person name="Fouts D.E."/>
        </authorList>
    </citation>
    <scope>NUCLEOTIDE SEQUENCE [LARGE SCALE GENOMIC DNA]</scope>
    <source>
        <strain evidence="1">BUT 6</strain>
    </source>
</reference>
<gene>
    <name evidence="1" type="ORF">LEP1GSC058_3285</name>
</gene>
<accession>S3UUW2</accession>
<evidence type="ECO:0000313" key="1">
    <source>
        <dbReference type="EMBL" id="EPG74206.1"/>
    </source>
</evidence>
<dbReference type="AlphaFoldDB" id="S3UUW2"/>